<protein>
    <submittedName>
        <fullName evidence="2">Ferredoxin</fullName>
    </submittedName>
</protein>
<dbReference type="GO" id="GO:0051537">
    <property type="term" value="F:2 iron, 2 sulfur cluster binding"/>
    <property type="evidence" value="ECO:0007669"/>
    <property type="project" value="InterPro"/>
</dbReference>
<comment type="caution">
    <text evidence="2">The sequence shown here is derived from an EMBL/GenBank/DDBJ whole genome shotgun (WGS) entry which is preliminary data.</text>
</comment>
<reference evidence="2 3" key="1">
    <citation type="submission" date="2018-06" db="EMBL/GenBank/DDBJ databases">
        <authorList>
            <consortium name="Pathogen Informatics"/>
            <person name="Doyle S."/>
        </authorList>
    </citation>
    <scope>NUCLEOTIDE SEQUENCE [LARGE SCALE GENOMIC DNA]</scope>
    <source>
        <strain evidence="2 3">NCTC13159</strain>
    </source>
</reference>
<accession>A0AAJ5CZD6</accession>
<dbReference type="CDD" id="cd00207">
    <property type="entry name" value="fer2"/>
    <property type="match status" value="1"/>
</dbReference>
<dbReference type="EMBL" id="UGSJ01000001">
    <property type="protein sequence ID" value="SUA89494.1"/>
    <property type="molecule type" value="Genomic_DNA"/>
</dbReference>
<dbReference type="SUPFAM" id="SSF54292">
    <property type="entry name" value="2Fe-2S ferredoxin-like"/>
    <property type="match status" value="1"/>
</dbReference>
<evidence type="ECO:0000313" key="2">
    <source>
        <dbReference type="EMBL" id="SUA89494.1"/>
    </source>
</evidence>
<dbReference type="InterPro" id="IPR012675">
    <property type="entry name" value="Beta-grasp_dom_sf"/>
</dbReference>
<dbReference type="Gene3D" id="3.10.20.30">
    <property type="match status" value="1"/>
</dbReference>
<dbReference type="Pfam" id="PF00111">
    <property type="entry name" value="Fer2"/>
    <property type="match status" value="1"/>
</dbReference>
<dbReference type="Proteomes" id="UP000254589">
    <property type="component" value="Unassembled WGS sequence"/>
</dbReference>
<dbReference type="AlphaFoldDB" id="A0AAJ5CZD6"/>
<evidence type="ECO:0000259" key="1">
    <source>
        <dbReference type="PROSITE" id="PS51085"/>
    </source>
</evidence>
<dbReference type="InterPro" id="IPR036010">
    <property type="entry name" value="2Fe-2S_ferredoxin-like_sf"/>
</dbReference>
<gene>
    <name evidence="2" type="ORF">NCTC13159_00961</name>
</gene>
<dbReference type="InterPro" id="IPR006058">
    <property type="entry name" value="2Fe2S_fd_BS"/>
</dbReference>
<dbReference type="PROSITE" id="PS00197">
    <property type="entry name" value="2FE2S_FER_1"/>
    <property type="match status" value="1"/>
</dbReference>
<organism evidence="2 3">
    <name type="scientific">Pandoraea pulmonicola</name>
    <dbReference type="NCBI Taxonomy" id="93221"/>
    <lineage>
        <taxon>Bacteria</taxon>
        <taxon>Pseudomonadati</taxon>
        <taxon>Pseudomonadota</taxon>
        <taxon>Betaproteobacteria</taxon>
        <taxon>Burkholderiales</taxon>
        <taxon>Burkholderiaceae</taxon>
        <taxon>Pandoraea</taxon>
    </lineage>
</organism>
<feature type="domain" description="2Fe-2S ferredoxin-type" evidence="1">
    <location>
        <begin position="107"/>
        <end position="197"/>
    </location>
</feature>
<evidence type="ECO:0000313" key="3">
    <source>
        <dbReference type="Proteomes" id="UP000254589"/>
    </source>
</evidence>
<proteinExistence type="predicted"/>
<dbReference type="PROSITE" id="PS51085">
    <property type="entry name" value="2FE2S_FER_2"/>
    <property type="match status" value="1"/>
</dbReference>
<dbReference type="InterPro" id="IPR001041">
    <property type="entry name" value="2Fe-2S_ferredoxin-type"/>
</dbReference>
<sequence>MYIVLTSRPGQYRSEPTPGITPIETHDYFYGTRHVAAFVVAKLDAQARVRIVDESVPDEANLVPTKFFEKFDSVSEAVASLESLVGREHALARLRRRNPETSVNTMVQITFITNGGKVVEAPPNSNLLRVSLREKGGIPFKCGGGLCGTCRCRVEQGREHTDEVKQKERRHLSPDDLANGYRMACQTFVNGNVSVSW</sequence>
<name>A0AAJ5CZD6_PANPU</name>